<comment type="similarity">
    <text evidence="1">Belongs to the amidase family.</text>
</comment>
<dbReference type="SUPFAM" id="SSF75304">
    <property type="entry name" value="Amidase signature (AS) enzymes"/>
    <property type="match status" value="1"/>
</dbReference>
<sequence length="615" mass="64380">MFPGLGRQQPPLLVWAAVVATFGGISFTGAQVTGILANFTPPDEYTTFPITVSAVQGQCVGGTPVFPVVETTIASAHAAMLEGNLTCTQLVSAYVQRINQFDAPGPNAYRVLSPSLVADAATKDAQLLALRASGASLPALFCVPMSIKDNIDVAGIATTAGAVALLDNIPSADAPVITAIKNAGAIVLGKVSMSEWAYSSYTSVGSVFGTVRNVYALDRQSGGSSGGTGSSVSANLALIGLGSDTGGSVRDPSAYQALVGLRPSLGLVSRTGIVPLDESRDTAGVLGRTMEDVATVFGTLVGADPADPLTERYVPVANVPSNYTQFLNASALQGARIGILSHLYNASAATQNINDIFAQTQAIMTQAGATIIQDVRITGNSLGDKDLSANMTLNDTEAWYTGYGPAGKWESITSCAPQFRHDLEAYLAVHTSHYKSLQDIADDGLYHPTSDSRLRMNLVQGNNYGSTTDYPTPAQQAMGLECGCGDFYTNRCRAALRQALIDTMDGLNLDVMVYPSFLDPPRFVGDDLGPVGEPAGWWIVPMAGVPATVVPMAFDDSMPVGLPTSIQMLARPFAEPTLISIGYAFEQLTKFRRYPAGFPECRGIPGGFTIGAASG</sequence>
<gene>
    <name evidence="3" type="ORF">WJX84_007595</name>
</gene>
<dbReference type="Gene3D" id="3.90.1300.10">
    <property type="entry name" value="Amidase signature (AS) domain"/>
    <property type="match status" value="1"/>
</dbReference>
<organism evidence="3 4">
    <name type="scientific">Apatococcus fuscideae</name>
    <dbReference type="NCBI Taxonomy" id="2026836"/>
    <lineage>
        <taxon>Eukaryota</taxon>
        <taxon>Viridiplantae</taxon>
        <taxon>Chlorophyta</taxon>
        <taxon>core chlorophytes</taxon>
        <taxon>Trebouxiophyceae</taxon>
        <taxon>Chlorellales</taxon>
        <taxon>Chlorellaceae</taxon>
        <taxon>Apatococcus</taxon>
    </lineage>
</organism>
<feature type="domain" description="Amidase" evidence="2">
    <location>
        <begin position="90"/>
        <end position="373"/>
    </location>
</feature>
<dbReference type="PANTHER" id="PTHR42678:SF34">
    <property type="entry name" value="OS04G0183300 PROTEIN"/>
    <property type="match status" value="1"/>
</dbReference>
<proteinExistence type="inferred from homology"/>
<dbReference type="InterPro" id="IPR036928">
    <property type="entry name" value="AS_sf"/>
</dbReference>
<dbReference type="Pfam" id="PF01425">
    <property type="entry name" value="Amidase"/>
    <property type="match status" value="1"/>
</dbReference>
<accession>A0AAW1T365</accession>
<name>A0AAW1T365_9CHLO</name>
<comment type="caution">
    <text evidence="3">The sequence shown here is derived from an EMBL/GenBank/DDBJ whole genome shotgun (WGS) entry which is preliminary data.</text>
</comment>
<evidence type="ECO:0000259" key="2">
    <source>
        <dbReference type="Pfam" id="PF01425"/>
    </source>
</evidence>
<dbReference type="PANTHER" id="PTHR42678">
    <property type="entry name" value="AMIDASE"/>
    <property type="match status" value="1"/>
</dbReference>
<reference evidence="3 4" key="1">
    <citation type="journal article" date="2024" name="Nat. Commun.">
        <title>Phylogenomics reveals the evolutionary origins of lichenization in chlorophyte algae.</title>
        <authorList>
            <person name="Puginier C."/>
            <person name="Libourel C."/>
            <person name="Otte J."/>
            <person name="Skaloud P."/>
            <person name="Haon M."/>
            <person name="Grisel S."/>
            <person name="Petersen M."/>
            <person name="Berrin J.G."/>
            <person name="Delaux P.M."/>
            <person name="Dal Grande F."/>
            <person name="Keller J."/>
        </authorList>
    </citation>
    <scope>NUCLEOTIDE SEQUENCE [LARGE SCALE GENOMIC DNA]</scope>
    <source>
        <strain evidence="3 4">SAG 2523</strain>
    </source>
</reference>
<dbReference type="PROSITE" id="PS00571">
    <property type="entry name" value="AMIDASES"/>
    <property type="match status" value="1"/>
</dbReference>
<dbReference type="AlphaFoldDB" id="A0AAW1T365"/>
<dbReference type="InterPro" id="IPR023631">
    <property type="entry name" value="Amidase_dom"/>
</dbReference>
<protein>
    <recommendedName>
        <fullName evidence="2">Amidase domain-containing protein</fullName>
    </recommendedName>
</protein>
<evidence type="ECO:0000313" key="3">
    <source>
        <dbReference type="EMBL" id="KAK9863191.1"/>
    </source>
</evidence>
<keyword evidence="4" id="KW-1185">Reference proteome</keyword>
<dbReference type="EMBL" id="JALJOV010000504">
    <property type="protein sequence ID" value="KAK9863191.1"/>
    <property type="molecule type" value="Genomic_DNA"/>
</dbReference>
<evidence type="ECO:0000313" key="4">
    <source>
        <dbReference type="Proteomes" id="UP001485043"/>
    </source>
</evidence>
<dbReference type="Proteomes" id="UP001485043">
    <property type="component" value="Unassembled WGS sequence"/>
</dbReference>
<evidence type="ECO:0000256" key="1">
    <source>
        <dbReference type="ARBA" id="ARBA00009199"/>
    </source>
</evidence>
<dbReference type="InterPro" id="IPR020556">
    <property type="entry name" value="Amidase_CS"/>
</dbReference>